<keyword evidence="9" id="KW-1185">Reference proteome</keyword>
<dbReference type="Pfam" id="PF07690">
    <property type="entry name" value="MFS_1"/>
    <property type="match status" value="1"/>
</dbReference>
<feature type="transmembrane region" description="Helical" evidence="6">
    <location>
        <begin position="85"/>
        <end position="102"/>
    </location>
</feature>
<dbReference type="InterPro" id="IPR036259">
    <property type="entry name" value="MFS_trans_sf"/>
</dbReference>
<feature type="transmembrane region" description="Helical" evidence="6">
    <location>
        <begin position="218"/>
        <end position="238"/>
    </location>
</feature>
<feature type="transmembrane region" description="Helical" evidence="6">
    <location>
        <begin position="371"/>
        <end position="390"/>
    </location>
</feature>
<proteinExistence type="predicted"/>
<feature type="transmembrane region" description="Helical" evidence="6">
    <location>
        <begin position="171"/>
        <end position="197"/>
    </location>
</feature>
<comment type="caution">
    <text evidence="8">The sequence shown here is derived from an EMBL/GenBank/DDBJ whole genome shotgun (WGS) entry which is preliminary data.</text>
</comment>
<feature type="transmembrane region" description="Helical" evidence="6">
    <location>
        <begin position="143"/>
        <end position="165"/>
    </location>
</feature>
<evidence type="ECO:0000256" key="1">
    <source>
        <dbReference type="ARBA" id="ARBA00004651"/>
    </source>
</evidence>
<keyword evidence="4 6" id="KW-1133">Transmembrane helix</keyword>
<dbReference type="CDD" id="cd17324">
    <property type="entry name" value="MFS_NepI_like"/>
    <property type="match status" value="1"/>
</dbReference>
<evidence type="ECO:0000256" key="2">
    <source>
        <dbReference type="ARBA" id="ARBA00022475"/>
    </source>
</evidence>
<sequence>MKKETRNLESPTESGIKGSVFFLAFGTFMVGTDAFVVSGFLPSMAEDFHVSVATAGQSVTVFAVAYAILSPVLATLTATWPRRSLLCLALVVLGVANLLSAISPTYGILIVSRILAAAGAAAYTPNAGAVASSLVPSSYRGRALAIVISGLTIATAVGVPLGTLASQVMGWRIALVIVGVFSILLGGVLIFLLPSLAGGPGLPLRQRLSVLGNPAVQVILPVTVLGMAAAYTAYAYAIPAFESVGVEASSSQWMLFLYGLGAVIGAQVAGRATDSFGGTRVLTTGYIVMALSIFCLGLLSLTNIALPALVGVLAVLWGASSWCQTPPQQHRLIGAVPNHAPLVIALNSSALYAGIGVGTMIGGAAGAIDTSWLFFSGAVVAVLAGAFLLLTRKRSLSANVQS</sequence>
<feature type="transmembrane region" description="Helical" evidence="6">
    <location>
        <begin position="344"/>
        <end position="365"/>
    </location>
</feature>
<dbReference type="InterPro" id="IPR020846">
    <property type="entry name" value="MFS_dom"/>
</dbReference>
<feature type="transmembrane region" description="Helical" evidence="6">
    <location>
        <begin position="281"/>
        <end position="299"/>
    </location>
</feature>
<dbReference type="Proteomes" id="UP001501791">
    <property type="component" value="Unassembled WGS sequence"/>
</dbReference>
<reference evidence="9" key="1">
    <citation type="journal article" date="2019" name="Int. J. Syst. Evol. Microbiol.">
        <title>The Global Catalogue of Microorganisms (GCM) 10K type strain sequencing project: providing services to taxonomists for standard genome sequencing and annotation.</title>
        <authorList>
            <consortium name="The Broad Institute Genomics Platform"/>
            <consortium name="The Broad Institute Genome Sequencing Center for Infectious Disease"/>
            <person name="Wu L."/>
            <person name="Ma J."/>
        </authorList>
    </citation>
    <scope>NUCLEOTIDE SEQUENCE [LARGE SCALE GENOMIC DNA]</scope>
    <source>
        <strain evidence="9">JCM 13319</strain>
    </source>
</reference>
<evidence type="ECO:0000256" key="5">
    <source>
        <dbReference type="ARBA" id="ARBA00023136"/>
    </source>
</evidence>
<dbReference type="RefSeq" id="WP_346035204.1">
    <property type="nucleotide sequence ID" value="NZ_BAAALY010000002.1"/>
</dbReference>
<evidence type="ECO:0000259" key="7">
    <source>
        <dbReference type="PROSITE" id="PS50850"/>
    </source>
</evidence>
<dbReference type="InterPro" id="IPR011701">
    <property type="entry name" value="MFS"/>
</dbReference>
<evidence type="ECO:0000256" key="4">
    <source>
        <dbReference type="ARBA" id="ARBA00022989"/>
    </source>
</evidence>
<dbReference type="InterPro" id="IPR050189">
    <property type="entry name" value="MFS_Efflux_Transporters"/>
</dbReference>
<keyword evidence="3 6" id="KW-0812">Transmembrane</keyword>
<feature type="transmembrane region" description="Helical" evidence="6">
    <location>
        <begin position="20"/>
        <end position="41"/>
    </location>
</feature>
<evidence type="ECO:0000313" key="9">
    <source>
        <dbReference type="Proteomes" id="UP001501791"/>
    </source>
</evidence>
<feature type="domain" description="Major facilitator superfamily (MFS) profile" evidence="7">
    <location>
        <begin position="19"/>
        <end position="396"/>
    </location>
</feature>
<dbReference type="PANTHER" id="PTHR43124:SF10">
    <property type="entry name" value="PURINE EFFLUX PUMP PBUE"/>
    <property type="match status" value="1"/>
</dbReference>
<organism evidence="8 9">
    <name type="scientific">Brevibacterium picturae</name>
    <dbReference type="NCBI Taxonomy" id="260553"/>
    <lineage>
        <taxon>Bacteria</taxon>
        <taxon>Bacillati</taxon>
        <taxon>Actinomycetota</taxon>
        <taxon>Actinomycetes</taxon>
        <taxon>Micrococcales</taxon>
        <taxon>Brevibacteriaceae</taxon>
        <taxon>Brevibacterium</taxon>
    </lineage>
</organism>
<dbReference type="Gene3D" id="1.20.1250.20">
    <property type="entry name" value="MFS general substrate transporter like domains"/>
    <property type="match status" value="2"/>
</dbReference>
<dbReference type="PANTHER" id="PTHR43124">
    <property type="entry name" value="PURINE EFFLUX PUMP PBUE"/>
    <property type="match status" value="1"/>
</dbReference>
<keyword evidence="2" id="KW-1003">Cell membrane</keyword>
<keyword evidence="5 6" id="KW-0472">Membrane</keyword>
<feature type="transmembrane region" description="Helical" evidence="6">
    <location>
        <begin position="250"/>
        <end position="269"/>
    </location>
</feature>
<comment type="subcellular location">
    <subcellularLocation>
        <location evidence="1">Cell membrane</location>
        <topology evidence="1">Multi-pass membrane protein</topology>
    </subcellularLocation>
</comment>
<evidence type="ECO:0000256" key="6">
    <source>
        <dbReference type="SAM" id="Phobius"/>
    </source>
</evidence>
<feature type="transmembrane region" description="Helical" evidence="6">
    <location>
        <begin position="61"/>
        <end position="78"/>
    </location>
</feature>
<evidence type="ECO:0000313" key="8">
    <source>
        <dbReference type="EMBL" id="GAA1532437.1"/>
    </source>
</evidence>
<dbReference type="SUPFAM" id="SSF103473">
    <property type="entry name" value="MFS general substrate transporter"/>
    <property type="match status" value="1"/>
</dbReference>
<protein>
    <submittedName>
        <fullName evidence="8">MFS transporter</fullName>
    </submittedName>
</protein>
<name>A0ABP4LVY2_9MICO</name>
<gene>
    <name evidence="8" type="ORF">GCM10009691_05240</name>
</gene>
<evidence type="ECO:0000256" key="3">
    <source>
        <dbReference type="ARBA" id="ARBA00022692"/>
    </source>
</evidence>
<accession>A0ABP4LVY2</accession>
<dbReference type="PROSITE" id="PS50850">
    <property type="entry name" value="MFS"/>
    <property type="match status" value="1"/>
</dbReference>
<dbReference type="EMBL" id="BAAALY010000002">
    <property type="protein sequence ID" value="GAA1532437.1"/>
    <property type="molecule type" value="Genomic_DNA"/>
</dbReference>